<evidence type="ECO:0000313" key="4">
    <source>
        <dbReference type="EMBL" id="RUT48102.1"/>
    </source>
</evidence>
<dbReference type="InterPro" id="IPR000182">
    <property type="entry name" value="GNAT_dom"/>
</dbReference>
<dbReference type="InterPro" id="IPR050680">
    <property type="entry name" value="YpeA/RimI_acetyltransf"/>
</dbReference>
<dbReference type="CDD" id="cd04301">
    <property type="entry name" value="NAT_SF"/>
    <property type="match status" value="1"/>
</dbReference>
<proteinExistence type="predicted"/>
<evidence type="ECO:0000259" key="3">
    <source>
        <dbReference type="PROSITE" id="PS51186"/>
    </source>
</evidence>
<dbReference type="PANTHER" id="PTHR43420">
    <property type="entry name" value="ACETYLTRANSFERASE"/>
    <property type="match status" value="1"/>
</dbReference>
<dbReference type="InterPro" id="IPR016181">
    <property type="entry name" value="Acyl_CoA_acyltransferase"/>
</dbReference>
<comment type="caution">
    <text evidence="4">The sequence shown here is derived from an EMBL/GenBank/DDBJ whole genome shotgun (WGS) entry which is preliminary data.</text>
</comment>
<accession>A0A433YE01</accession>
<keyword evidence="1 4" id="KW-0808">Transferase</keyword>
<dbReference type="RefSeq" id="WP_127190521.1">
    <property type="nucleotide sequence ID" value="NZ_RZNY01000002.1"/>
</dbReference>
<dbReference type="Pfam" id="PF00583">
    <property type="entry name" value="Acetyltransf_1"/>
    <property type="match status" value="1"/>
</dbReference>
<evidence type="ECO:0000313" key="5">
    <source>
        <dbReference type="Proteomes" id="UP000279446"/>
    </source>
</evidence>
<keyword evidence="5" id="KW-1185">Reference proteome</keyword>
<name>A0A433YE01_9BACL</name>
<organism evidence="4 5">
    <name type="scientific">Paenibacillus anaericanus</name>
    <dbReference type="NCBI Taxonomy" id="170367"/>
    <lineage>
        <taxon>Bacteria</taxon>
        <taxon>Bacillati</taxon>
        <taxon>Bacillota</taxon>
        <taxon>Bacilli</taxon>
        <taxon>Bacillales</taxon>
        <taxon>Paenibacillaceae</taxon>
        <taxon>Paenibacillus</taxon>
    </lineage>
</organism>
<feature type="domain" description="N-acetyltransferase" evidence="3">
    <location>
        <begin position="2"/>
        <end position="149"/>
    </location>
</feature>
<dbReference type="OrthoDB" id="4228396at2"/>
<dbReference type="AlphaFoldDB" id="A0A433YE01"/>
<gene>
    <name evidence="4" type="ORF">EJP82_02885</name>
</gene>
<dbReference type="PROSITE" id="PS51186">
    <property type="entry name" value="GNAT"/>
    <property type="match status" value="1"/>
</dbReference>
<dbReference type="SUPFAM" id="SSF55729">
    <property type="entry name" value="Acyl-CoA N-acyltransferases (Nat)"/>
    <property type="match status" value="1"/>
</dbReference>
<dbReference type="Proteomes" id="UP000279446">
    <property type="component" value="Unassembled WGS sequence"/>
</dbReference>
<dbReference type="Gene3D" id="3.40.630.30">
    <property type="match status" value="1"/>
</dbReference>
<reference evidence="4 5" key="1">
    <citation type="submission" date="2018-12" db="EMBL/GenBank/DDBJ databases">
        <authorList>
            <person name="Sun L."/>
            <person name="Chen Z."/>
        </authorList>
    </citation>
    <scope>NUCLEOTIDE SEQUENCE [LARGE SCALE GENOMIC DNA]</scope>
    <source>
        <strain evidence="4 5">DSM 15890</strain>
    </source>
</reference>
<keyword evidence="2" id="KW-0012">Acyltransferase</keyword>
<sequence length="290" mass="32576">MITYKVLSEFPIKDVSELWNKAFEGYIVNASMPLDRFITRVASEGLSLEHSFACYVNGEQAGIVMGGFREVSGKKVAWNGGTAVVPAFRGKGIGKAMIARNLELYAELVVDVAYLEAISTNESAIRLYETMNYELVDRLILLSNEHKLDMTDWSSHSYTVTRGLAIEVGTLLFYTPGEVWQSQLPSLKDGESVTVYDGDEAVGYGLFRRTFDSYGNLAGITLLRCESAPNRLDRESIVKAALREIWQPTRNCKRTVHNIRASNRTLIELLDQLGFNVFMEQVLMVQHLNK</sequence>
<dbReference type="EMBL" id="RZNY01000002">
    <property type="protein sequence ID" value="RUT48102.1"/>
    <property type="molecule type" value="Genomic_DNA"/>
</dbReference>
<protein>
    <submittedName>
        <fullName evidence="4">GNAT family N-acetyltransferase</fullName>
    </submittedName>
</protein>
<dbReference type="GO" id="GO:0016747">
    <property type="term" value="F:acyltransferase activity, transferring groups other than amino-acyl groups"/>
    <property type="evidence" value="ECO:0007669"/>
    <property type="project" value="InterPro"/>
</dbReference>
<evidence type="ECO:0000256" key="2">
    <source>
        <dbReference type="ARBA" id="ARBA00023315"/>
    </source>
</evidence>
<evidence type="ECO:0000256" key="1">
    <source>
        <dbReference type="ARBA" id="ARBA00022679"/>
    </source>
</evidence>